<keyword evidence="7 10" id="KW-0503">Monooxygenase</keyword>
<proteinExistence type="inferred from homology"/>
<dbReference type="GO" id="GO:0016627">
    <property type="term" value="F:oxidoreductase activity, acting on the CH-CH group of donors"/>
    <property type="evidence" value="ECO:0007669"/>
    <property type="project" value="InterPro"/>
</dbReference>
<comment type="similarity">
    <text evidence="2">Belongs to the nitronate monooxygenase family. NMO class I subfamily.</text>
</comment>
<dbReference type="SUPFAM" id="SSF51412">
    <property type="entry name" value="Inosine monophosphate dehydrogenase (IMPDH)"/>
    <property type="match status" value="1"/>
</dbReference>
<evidence type="ECO:0000256" key="4">
    <source>
        <dbReference type="ARBA" id="ARBA00022630"/>
    </source>
</evidence>
<evidence type="ECO:0000256" key="3">
    <source>
        <dbReference type="ARBA" id="ARBA00022575"/>
    </source>
</evidence>
<dbReference type="InterPro" id="IPR001295">
    <property type="entry name" value="Dihydroorotate_DH_CS"/>
</dbReference>
<evidence type="ECO:0000313" key="10">
    <source>
        <dbReference type="EMBL" id="MBB5206878.1"/>
    </source>
</evidence>
<dbReference type="PANTHER" id="PTHR42747">
    <property type="entry name" value="NITRONATE MONOOXYGENASE-RELATED"/>
    <property type="match status" value="1"/>
</dbReference>
<dbReference type="AlphaFoldDB" id="A0A7W8D2P9"/>
<evidence type="ECO:0000256" key="5">
    <source>
        <dbReference type="ARBA" id="ARBA00022643"/>
    </source>
</evidence>
<protein>
    <recommendedName>
        <fullName evidence="8">Propionate 3-nitronate monooxygenase</fullName>
    </recommendedName>
</protein>
<dbReference type="PANTHER" id="PTHR42747:SF3">
    <property type="entry name" value="NITRONATE MONOOXYGENASE-RELATED"/>
    <property type="match status" value="1"/>
</dbReference>
<dbReference type="Proteomes" id="UP000521199">
    <property type="component" value="Unassembled WGS sequence"/>
</dbReference>
<dbReference type="PROSITE" id="PS00912">
    <property type="entry name" value="DHODEHASE_2"/>
    <property type="match status" value="1"/>
</dbReference>
<name>A0A7W8D2P9_9GAMM</name>
<dbReference type="GO" id="GO:0018580">
    <property type="term" value="F:nitronate monooxygenase activity"/>
    <property type="evidence" value="ECO:0007669"/>
    <property type="project" value="InterPro"/>
</dbReference>
<evidence type="ECO:0000256" key="1">
    <source>
        <dbReference type="ARBA" id="ARBA00001917"/>
    </source>
</evidence>
<dbReference type="RefSeq" id="WP_183959264.1">
    <property type="nucleotide sequence ID" value="NZ_JACHHP010000001.1"/>
</dbReference>
<reference evidence="10 11" key="1">
    <citation type="submission" date="2020-08" db="EMBL/GenBank/DDBJ databases">
        <title>Genomic Encyclopedia of Type Strains, Phase IV (KMG-IV): sequencing the most valuable type-strain genomes for metagenomic binning, comparative biology and taxonomic classification.</title>
        <authorList>
            <person name="Goeker M."/>
        </authorList>
    </citation>
    <scope>NUCLEOTIDE SEQUENCE [LARGE SCALE GENOMIC DNA]</scope>
    <source>
        <strain evidence="10 11">DSM 24163</strain>
    </source>
</reference>
<comment type="catalytic activity">
    <reaction evidence="9">
        <text>3 propionate 3-nitronate + 3 O2 + H2O = 3 3-oxopropanoate + 2 nitrate + nitrite + H2O2 + 3 H(+)</text>
        <dbReference type="Rhea" id="RHEA:57332"/>
        <dbReference type="ChEBI" id="CHEBI:15377"/>
        <dbReference type="ChEBI" id="CHEBI:15378"/>
        <dbReference type="ChEBI" id="CHEBI:15379"/>
        <dbReference type="ChEBI" id="CHEBI:16240"/>
        <dbReference type="ChEBI" id="CHEBI:16301"/>
        <dbReference type="ChEBI" id="CHEBI:17632"/>
        <dbReference type="ChEBI" id="CHEBI:33190"/>
        <dbReference type="ChEBI" id="CHEBI:136067"/>
    </reaction>
</comment>
<dbReference type="GO" id="GO:0006207">
    <property type="term" value="P:'de novo' pyrimidine nucleobase biosynthetic process"/>
    <property type="evidence" value="ECO:0007669"/>
    <property type="project" value="InterPro"/>
</dbReference>
<dbReference type="CDD" id="cd04730">
    <property type="entry name" value="NPD_like"/>
    <property type="match status" value="1"/>
</dbReference>
<comment type="caution">
    <text evidence="10">The sequence shown here is derived from an EMBL/GenBank/DDBJ whole genome shotgun (WGS) entry which is preliminary data.</text>
</comment>
<keyword evidence="4" id="KW-0285">Flavoprotein</keyword>
<dbReference type="EMBL" id="JACHHP010000001">
    <property type="protein sequence ID" value="MBB5206878.1"/>
    <property type="molecule type" value="Genomic_DNA"/>
</dbReference>
<accession>A0A7W8D2P9</accession>
<evidence type="ECO:0000256" key="8">
    <source>
        <dbReference type="ARBA" id="ARBA00031155"/>
    </source>
</evidence>
<organism evidence="10 11">
    <name type="scientific">Chiayiivirga flava</name>
    <dbReference type="NCBI Taxonomy" id="659595"/>
    <lineage>
        <taxon>Bacteria</taxon>
        <taxon>Pseudomonadati</taxon>
        <taxon>Pseudomonadota</taxon>
        <taxon>Gammaproteobacteria</taxon>
        <taxon>Lysobacterales</taxon>
        <taxon>Lysobacteraceae</taxon>
        <taxon>Chiayiivirga</taxon>
    </lineage>
</organism>
<keyword evidence="11" id="KW-1185">Reference proteome</keyword>
<gene>
    <name evidence="10" type="ORF">HNQ52_000394</name>
</gene>
<evidence type="ECO:0000256" key="2">
    <source>
        <dbReference type="ARBA" id="ARBA00009881"/>
    </source>
</evidence>
<keyword evidence="3" id="KW-0216">Detoxification</keyword>
<dbReference type="Gene3D" id="3.20.20.70">
    <property type="entry name" value="Aldolase class I"/>
    <property type="match status" value="1"/>
</dbReference>
<evidence type="ECO:0000256" key="7">
    <source>
        <dbReference type="ARBA" id="ARBA00023033"/>
    </source>
</evidence>
<comment type="cofactor">
    <cofactor evidence="1">
        <name>FMN</name>
        <dbReference type="ChEBI" id="CHEBI:58210"/>
    </cofactor>
</comment>
<dbReference type="GO" id="GO:0009636">
    <property type="term" value="P:response to toxic substance"/>
    <property type="evidence" value="ECO:0007669"/>
    <property type="project" value="UniProtKB-KW"/>
</dbReference>
<evidence type="ECO:0000313" key="11">
    <source>
        <dbReference type="Proteomes" id="UP000521199"/>
    </source>
</evidence>
<evidence type="ECO:0000256" key="9">
    <source>
        <dbReference type="ARBA" id="ARBA00049401"/>
    </source>
</evidence>
<keyword evidence="5" id="KW-0288">FMN</keyword>
<sequence>MPSLTAMLGLALPIVQAPMAGVQDTTLAIAVASAGGLGSVPCALLDLAQLDATLARLADAGCAANLNFFCHAMPEPDADRERRWRDVLAPYRAEFALAASAAAGVGLRRPIDDAVVDVLASHRPRVVSFHFGLPPERLLRRIRAWGTCVLATATTVDEGRWLERHGADVVIAQGVEAGGHRGHFLAPDPGGLSPTRDLVVALRAALGCTVVAAGGIATRADVESMLSAGADAVQAGTAYLLCAEATTPAVHRAALARAATAGTAITNLFTGRPARGIVNRLMHELPLLSDLPPPFPWASQALAPLRARAEALGRDDFSAVWCGTRGDACRPIGAAALTRSLAGVAPAAASV</sequence>
<dbReference type="InterPro" id="IPR013785">
    <property type="entry name" value="Aldolase_TIM"/>
</dbReference>
<keyword evidence="6 10" id="KW-0560">Oxidoreductase</keyword>
<dbReference type="InterPro" id="IPR004136">
    <property type="entry name" value="NMO"/>
</dbReference>
<evidence type="ECO:0000256" key="6">
    <source>
        <dbReference type="ARBA" id="ARBA00023002"/>
    </source>
</evidence>
<dbReference type="Pfam" id="PF03060">
    <property type="entry name" value="NMO"/>
    <property type="match status" value="1"/>
</dbReference>